<sequence>MKDLKVKWQRLISDGETCPRCGGTEEELKKMNLQWKNLKRILCNLI</sequence>
<gene>
    <name evidence="1" type="ORF">SAMN02745118_01943</name>
</gene>
<evidence type="ECO:0000313" key="1">
    <source>
        <dbReference type="EMBL" id="SJZ83227.1"/>
    </source>
</evidence>
<protein>
    <submittedName>
        <fullName evidence="1">Uncharacterized protein</fullName>
    </submittedName>
</protein>
<accession>A0A1T4NVR4</accession>
<reference evidence="2" key="1">
    <citation type="submission" date="2017-02" db="EMBL/GenBank/DDBJ databases">
        <authorList>
            <person name="Varghese N."/>
            <person name="Submissions S."/>
        </authorList>
    </citation>
    <scope>NUCLEOTIDE SEQUENCE [LARGE SCALE GENOMIC DNA]</scope>
    <source>
        <strain evidence="2">ATCC BAA-73</strain>
    </source>
</reference>
<dbReference type="Pfam" id="PF10865">
    <property type="entry name" value="DUF2703"/>
    <property type="match status" value="1"/>
</dbReference>
<dbReference type="InterPro" id="IPR021219">
    <property type="entry name" value="DUF2703"/>
</dbReference>
<name>A0A1T4NVR4_9FIRM</name>
<evidence type="ECO:0000313" key="2">
    <source>
        <dbReference type="Proteomes" id="UP000190625"/>
    </source>
</evidence>
<keyword evidence="2" id="KW-1185">Reference proteome</keyword>
<dbReference type="EMBL" id="FUWM01000016">
    <property type="protein sequence ID" value="SJZ83227.1"/>
    <property type="molecule type" value="Genomic_DNA"/>
</dbReference>
<proteinExistence type="predicted"/>
<organism evidence="1 2">
    <name type="scientific">Selenihalanaerobacter shriftii</name>
    <dbReference type="NCBI Taxonomy" id="142842"/>
    <lineage>
        <taxon>Bacteria</taxon>
        <taxon>Bacillati</taxon>
        <taxon>Bacillota</taxon>
        <taxon>Clostridia</taxon>
        <taxon>Halanaerobiales</taxon>
        <taxon>Halobacteroidaceae</taxon>
        <taxon>Selenihalanaerobacter</taxon>
    </lineage>
</organism>
<dbReference type="Proteomes" id="UP000190625">
    <property type="component" value="Unassembled WGS sequence"/>
</dbReference>
<dbReference type="AlphaFoldDB" id="A0A1T4NVR4"/>